<name>A0A1Y6CXF2_9BACT</name>
<dbReference type="STRING" id="1513793.SAMN06296036_1515"/>
<dbReference type="CDD" id="cd00081">
    <property type="entry name" value="Hint"/>
    <property type="match status" value="1"/>
</dbReference>
<dbReference type="Gene3D" id="2.170.16.10">
    <property type="entry name" value="Hedgehog/Intein (Hint) domain"/>
    <property type="match status" value="1"/>
</dbReference>
<accession>A0A1Y6CXF2</accession>
<dbReference type="InterPro" id="IPR003587">
    <property type="entry name" value="Hint_dom_N"/>
</dbReference>
<dbReference type="SUPFAM" id="SSF51294">
    <property type="entry name" value="Hedgehog/intein (Hint) domain"/>
    <property type="match status" value="1"/>
</dbReference>
<evidence type="ECO:0000313" key="3">
    <source>
        <dbReference type="Proteomes" id="UP000192907"/>
    </source>
</evidence>
<reference evidence="3" key="1">
    <citation type="submission" date="2017-04" db="EMBL/GenBank/DDBJ databases">
        <authorList>
            <person name="Varghese N."/>
            <person name="Submissions S."/>
        </authorList>
    </citation>
    <scope>NUCLEOTIDE SEQUENCE [LARGE SCALE GENOMIC DNA]</scope>
    <source>
        <strain evidence="3">RKEM611</strain>
    </source>
</reference>
<dbReference type="InterPro" id="IPR036844">
    <property type="entry name" value="Hint_dom_sf"/>
</dbReference>
<protein>
    <submittedName>
        <fullName evidence="2">Intein N-terminal splicing region</fullName>
    </submittedName>
</protein>
<dbReference type="RefSeq" id="WP_132326420.1">
    <property type="nucleotide sequence ID" value="NZ_FWZT01000051.1"/>
</dbReference>
<feature type="domain" description="Hint" evidence="1">
    <location>
        <begin position="369"/>
        <end position="460"/>
    </location>
</feature>
<dbReference type="EMBL" id="FWZT01000051">
    <property type="protein sequence ID" value="SMF83975.1"/>
    <property type="molecule type" value="Genomic_DNA"/>
</dbReference>
<keyword evidence="3" id="KW-1185">Reference proteome</keyword>
<dbReference type="OrthoDB" id="582519at2"/>
<proteinExistence type="predicted"/>
<dbReference type="PROSITE" id="PS50817">
    <property type="entry name" value="INTEIN_N_TER"/>
    <property type="match status" value="1"/>
</dbReference>
<dbReference type="Proteomes" id="UP000192907">
    <property type="component" value="Unassembled WGS sequence"/>
</dbReference>
<dbReference type="SMART" id="SM00306">
    <property type="entry name" value="HintN"/>
    <property type="match status" value="1"/>
</dbReference>
<dbReference type="GO" id="GO:0016539">
    <property type="term" value="P:intein-mediated protein splicing"/>
    <property type="evidence" value="ECO:0007669"/>
    <property type="project" value="InterPro"/>
</dbReference>
<gene>
    <name evidence="2" type="ORF">SAMN06296036_1515</name>
</gene>
<evidence type="ECO:0000313" key="2">
    <source>
        <dbReference type="EMBL" id="SMF83975.1"/>
    </source>
</evidence>
<evidence type="ECO:0000259" key="1">
    <source>
        <dbReference type="SMART" id="SM00306"/>
    </source>
</evidence>
<dbReference type="AlphaFoldDB" id="A0A1Y6CXF2"/>
<dbReference type="InterPro" id="IPR006141">
    <property type="entry name" value="Intein_N"/>
</dbReference>
<organism evidence="2 3">
    <name type="scientific">Pseudobacteriovorax antillogorgiicola</name>
    <dbReference type="NCBI Taxonomy" id="1513793"/>
    <lineage>
        <taxon>Bacteria</taxon>
        <taxon>Pseudomonadati</taxon>
        <taxon>Bdellovibrionota</taxon>
        <taxon>Oligoflexia</taxon>
        <taxon>Oligoflexales</taxon>
        <taxon>Pseudobacteriovoracaceae</taxon>
        <taxon>Pseudobacteriovorax</taxon>
    </lineage>
</organism>
<sequence length="535" mass="58367">MKWGHQESGASQLGMIIGMLLVGGVAGKFAIDQSSEMSVIQQKASLNSEQSLLQESAVSSLGVVKVLFQYNNGEPALYASDYFSNKWTLVDNSASNSTWKLQDDSVQLKSLDAGDTQFDQVFVKDGQSLTMQNQVKIVDLLVEEKPPFEFRYKAIVESTAQDENGKKRKLMAVIDLPDPPSPSVELTGAPPSTYATPFLGSEATLSVLVTGLATSGSVFVNGQLVETLDMSGSKNHKSNFKAGELTLLNTHESSTVVKLGMCHWKEPNDEPVEYDVRVEVKDVNGDTIVLQEKLFMKQPSNYAASVAKCPSECKKKSLVWRNGDDDRFVENAIACLSAEENGNVGQDSFMYSVSAPACKPKFLQQRSECGCFAEGTQILMADGSHKNIVAIKAGDRIWNPVTQKPMAIAFMTSGEEPIPLLKINVQGKELSVTGNHPFPTPQGILPAYELTEGSQIRVGETWTKVDTIEIQKSTSKPIVWNIMIQAGSDLRDHMLMANGIVTGDLLIQSKLEQGLLGQDRPDFLARLGATEQLHP</sequence>